<sequence>MFADATRRISVTPWNHTEPPVLRAEVVKALKRNKTGKSPGPDQTHVEIIQLTEEHLVDAVTNFFNCIYATGIMQRSITLPKKHTAKKCTEYCTISLMSQDSFSRLYMRGLESNAMHKFRRVG</sequence>
<dbReference type="AlphaFoldDB" id="A0A9P0TFT6"/>
<evidence type="ECO:0000313" key="1">
    <source>
        <dbReference type="EMBL" id="CAH4031575.1"/>
    </source>
</evidence>
<keyword evidence="2" id="KW-1185">Reference proteome</keyword>
<evidence type="ECO:0000313" key="2">
    <source>
        <dbReference type="Proteomes" id="UP001152562"/>
    </source>
</evidence>
<name>A0A9P0TFT6_PIEBR</name>
<accession>A0A9P0TFT6</accession>
<organism evidence="1 2">
    <name type="scientific">Pieris brassicae</name>
    <name type="common">White butterfly</name>
    <name type="synonym">Large white butterfly</name>
    <dbReference type="NCBI Taxonomy" id="7116"/>
    <lineage>
        <taxon>Eukaryota</taxon>
        <taxon>Metazoa</taxon>
        <taxon>Ecdysozoa</taxon>
        <taxon>Arthropoda</taxon>
        <taxon>Hexapoda</taxon>
        <taxon>Insecta</taxon>
        <taxon>Pterygota</taxon>
        <taxon>Neoptera</taxon>
        <taxon>Endopterygota</taxon>
        <taxon>Lepidoptera</taxon>
        <taxon>Glossata</taxon>
        <taxon>Ditrysia</taxon>
        <taxon>Papilionoidea</taxon>
        <taxon>Pieridae</taxon>
        <taxon>Pierinae</taxon>
        <taxon>Pieris</taxon>
    </lineage>
</organism>
<protein>
    <submittedName>
        <fullName evidence="1">Uncharacterized protein</fullName>
    </submittedName>
</protein>
<comment type="caution">
    <text evidence="1">The sequence shown here is derived from an EMBL/GenBank/DDBJ whole genome shotgun (WGS) entry which is preliminary data.</text>
</comment>
<reference evidence="1" key="1">
    <citation type="submission" date="2022-05" db="EMBL/GenBank/DDBJ databases">
        <authorList>
            <person name="Okamura Y."/>
        </authorList>
    </citation>
    <scope>NUCLEOTIDE SEQUENCE</scope>
</reference>
<dbReference type="Proteomes" id="UP001152562">
    <property type="component" value="Unassembled WGS sequence"/>
</dbReference>
<dbReference type="EMBL" id="CALOZG010000016">
    <property type="protein sequence ID" value="CAH4031575.1"/>
    <property type="molecule type" value="Genomic_DNA"/>
</dbReference>
<proteinExistence type="predicted"/>
<gene>
    <name evidence="1" type="ORF">PIBRA_LOCUS8060</name>
</gene>